<gene>
    <name evidence="3" type="ORF">DEU29_101148</name>
</gene>
<dbReference type="RefSeq" id="WP_133538282.1">
    <property type="nucleotide sequence ID" value="NZ_SNXI01000001.1"/>
</dbReference>
<sequence>MAEFELHPQLAKDSLHLADWPLSQVRVINDANFPWFLLVPRIPNIIEVIDLSENDQQQLWRESAFLNHWLKAEYRPDKLNLAAIGNKVPQLHLHHIARYTDDPAWPDPVWGRLPPQPLAEQEVVRLQQVFRELTL</sequence>
<dbReference type="Gene3D" id="3.30.428.10">
    <property type="entry name" value="HIT-like"/>
    <property type="match status" value="1"/>
</dbReference>
<comment type="caution">
    <text evidence="1">Lacks conserved residue(s) required for the propagation of feature annotation.</text>
</comment>
<evidence type="ECO:0000259" key="2">
    <source>
        <dbReference type="PROSITE" id="PS51084"/>
    </source>
</evidence>
<dbReference type="OrthoDB" id="9799145at2"/>
<feature type="domain" description="HIT" evidence="2">
    <location>
        <begin position="37"/>
        <end position="105"/>
    </location>
</feature>
<dbReference type="Proteomes" id="UP000295531">
    <property type="component" value="Unassembled WGS sequence"/>
</dbReference>
<keyword evidence="4" id="KW-1185">Reference proteome</keyword>
<keyword evidence="3" id="KW-0378">Hydrolase</keyword>
<dbReference type="GO" id="GO:0016787">
    <property type="term" value="F:hydrolase activity"/>
    <property type="evidence" value="ECO:0007669"/>
    <property type="project" value="UniProtKB-KW"/>
</dbReference>
<name>A0A4R6PRN2_9GAMM</name>
<evidence type="ECO:0000256" key="1">
    <source>
        <dbReference type="PROSITE-ProRule" id="PRU00464"/>
    </source>
</evidence>
<dbReference type="InterPro" id="IPR036265">
    <property type="entry name" value="HIT-like_sf"/>
</dbReference>
<evidence type="ECO:0000313" key="3">
    <source>
        <dbReference type="EMBL" id="TDP40604.1"/>
    </source>
</evidence>
<reference evidence="3 4" key="1">
    <citation type="submission" date="2019-03" db="EMBL/GenBank/DDBJ databases">
        <title>Freshwater and sediment microbial communities from various areas in North America, analyzing microbe dynamics in response to fracking.</title>
        <authorList>
            <person name="Lamendella R."/>
        </authorList>
    </citation>
    <scope>NUCLEOTIDE SEQUENCE [LARGE SCALE GENOMIC DNA]</scope>
    <source>
        <strain evidence="3 4">18_TX</strain>
    </source>
</reference>
<dbReference type="Pfam" id="PF01230">
    <property type="entry name" value="HIT"/>
    <property type="match status" value="1"/>
</dbReference>
<comment type="caution">
    <text evidence="3">The sequence shown here is derived from an EMBL/GenBank/DDBJ whole genome shotgun (WGS) entry which is preliminary data.</text>
</comment>
<organism evidence="3 4">
    <name type="scientific">Idiomarina aquatica</name>
    <dbReference type="NCBI Taxonomy" id="1327752"/>
    <lineage>
        <taxon>Bacteria</taxon>
        <taxon>Pseudomonadati</taxon>
        <taxon>Pseudomonadota</taxon>
        <taxon>Gammaproteobacteria</taxon>
        <taxon>Alteromonadales</taxon>
        <taxon>Idiomarinaceae</taxon>
        <taxon>Idiomarina</taxon>
    </lineage>
</organism>
<dbReference type="InterPro" id="IPR026026">
    <property type="entry name" value="HIT_Hint"/>
</dbReference>
<accession>A0A4R6PRN2</accession>
<dbReference type="PROSITE" id="PS51084">
    <property type="entry name" value="HIT_2"/>
    <property type="match status" value="1"/>
</dbReference>
<dbReference type="PIRSF" id="PIRSF000714">
    <property type="entry name" value="HIT"/>
    <property type="match status" value="1"/>
</dbReference>
<proteinExistence type="predicted"/>
<evidence type="ECO:0000313" key="4">
    <source>
        <dbReference type="Proteomes" id="UP000295531"/>
    </source>
</evidence>
<dbReference type="AlphaFoldDB" id="A0A4R6PRN2"/>
<protein>
    <submittedName>
        <fullName evidence="3">Diadenosine tetraphosphate (Ap4A) HIT family hydrolase</fullName>
    </submittedName>
</protein>
<dbReference type="SUPFAM" id="SSF54197">
    <property type="entry name" value="HIT-like"/>
    <property type="match status" value="1"/>
</dbReference>
<dbReference type="InterPro" id="IPR011146">
    <property type="entry name" value="HIT-like"/>
</dbReference>
<dbReference type="EMBL" id="SNXI01000001">
    <property type="protein sequence ID" value="TDP40604.1"/>
    <property type="molecule type" value="Genomic_DNA"/>
</dbReference>